<dbReference type="EMBL" id="JANBUN010000652">
    <property type="protein sequence ID" value="KAJ2802204.1"/>
    <property type="molecule type" value="Genomic_DNA"/>
</dbReference>
<gene>
    <name evidence="1" type="ORF">H4R21_002505</name>
</gene>
<evidence type="ECO:0000313" key="1">
    <source>
        <dbReference type="EMBL" id="KAJ2802204.1"/>
    </source>
</evidence>
<sequence>MSAAPAPTKRAGVFRDVIDSIFEPGVNRGVLVVMNGAFAGLFAILGYLLFATRLNIHVCALTVIAALLFAAIQWFIREVAAVQKPPAAAGAAAAQPPRQKKKKL</sequence>
<dbReference type="Proteomes" id="UP001140087">
    <property type="component" value="Unassembled WGS sequence"/>
</dbReference>
<keyword evidence="2" id="KW-1185">Reference proteome</keyword>
<accession>A0ACC1L775</accession>
<proteinExistence type="predicted"/>
<organism evidence="1 2">
    <name type="scientific">Coemansia helicoidea</name>
    <dbReference type="NCBI Taxonomy" id="1286919"/>
    <lineage>
        <taxon>Eukaryota</taxon>
        <taxon>Fungi</taxon>
        <taxon>Fungi incertae sedis</taxon>
        <taxon>Zoopagomycota</taxon>
        <taxon>Kickxellomycotina</taxon>
        <taxon>Kickxellomycetes</taxon>
        <taxon>Kickxellales</taxon>
        <taxon>Kickxellaceae</taxon>
        <taxon>Coemansia</taxon>
    </lineage>
</organism>
<protein>
    <submittedName>
        <fullName evidence="1">Uncharacterized protein</fullName>
    </submittedName>
</protein>
<reference evidence="1" key="1">
    <citation type="submission" date="2022-07" db="EMBL/GenBank/DDBJ databases">
        <title>Phylogenomic reconstructions and comparative analyses of Kickxellomycotina fungi.</title>
        <authorList>
            <person name="Reynolds N.K."/>
            <person name="Stajich J.E."/>
            <person name="Barry K."/>
            <person name="Grigoriev I.V."/>
            <person name="Crous P."/>
            <person name="Smith M.E."/>
        </authorList>
    </citation>
    <scope>NUCLEOTIDE SEQUENCE</scope>
    <source>
        <strain evidence="1">BCRC 34780</strain>
    </source>
</reference>
<evidence type="ECO:0000313" key="2">
    <source>
        <dbReference type="Proteomes" id="UP001140087"/>
    </source>
</evidence>
<comment type="caution">
    <text evidence="1">The sequence shown here is derived from an EMBL/GenBank/DDBJ whole genome shotgun (WGS) entry which is preliminary data.</text>
</comment>
<name>A0ACC1L775_9FUNG</name>